<dbReference type="EMBL" id="BKCJ011172455">
    <property type="protein sequence ID" value="GFC98493.1"/>
    <property type="molecule type" value="Genomic_DNA"/>
</dbReference>
<feature type="compositionally biased region" description="Acidic residues" evidence="1">
    <location>
        <begin position="109"/>
        <end position="120"/>
    </location>
</feature>
<reference evidence="2" key="1">
    <citation type="journal article" date="2019" name="Sci. Rep.">
        <title>Draft genome of Tanacetum cinerariifolium, the natural source of mosquito coil.</title>
        <authorList>
            <person name="Yamashiro T."/>
            <person name="Shiraishi A."/>
            <person name="Satake H."/>
            <person name="Nakayama K."/>
        </authorList>
    </citation>
    <scope>NUCLEOTIDE SEQUENCE</scope>
</reference>
<feature type="non-terminal residue" evidence="2">
    <location>
        <position position="1"/>
    </location>
</feature>
<evidence type="ECO:0000313" key="2">
    <source>
        <dbReference type="EMBL" id="GFC98493.1"/>
    </source>
</evidence>
<feature type="region of interest" description="Disordered" evidence="1">
    <location>
        <begin position="109"/>
        <end position="137"/>
    </location>
</feature>
<feature type="non-terminal residue" evidence="2">
    <location>
        <position position="137"/>
    </location>
</feature>
<accession>A0A699SNU0</accession>
<sequence length="137" mass="15220">ANDVVRLQALIDRNKVIIIEDTIRQALRLDDADRVDCLPNEEIFAELARMGYEAVYQVNILQGNFCAPMEVPHSYNSSVFANIKRIGKGFSGVDTPLFDVMLVQQQAQDVEDAIEDENNDNEVSAEPTPPSPTLALT</sequence>
<evidence type="ECO:0000256" key="1">
    <source>
        <dbReference type="SAM" id="MobiDB-lite"/>
    </source>
</evidence>
<feature type="compositionally biased region" description="Pro residues" evidence="1">
    <location>
        <begin position="127"/>
        <end position="137"/>
    </location>
</feature>
<gene>
    <name evidence="2" type="ORF">Tci_870463</name>
</gene>
<comment type="caution">
    <text evidence="2">The sequence shown here is derived from an EMBL/GenBank/DDBJ whole genome shotgun (WGS) entry which is preliminary data.</text>
</comment>
<proteinExistence type="predicted"/>
<name>A0A699SNU0_TANCI</name>
<dbReference type="AlphaFoldDB" id="A0A699SNU0"/>
<organism evidence="2">
    <name type="scientific">Tanacetum cinerariifolium</name>
    <name type="common">Dalmatian daisy</name>
    <name type="synonym">Chrysanthemum cinerariifolium</name>
    <dbReference type="NCBI Taxonomy" id="118510"/>
    <lineage>
        <taxon>Eukaryota</taxon>
        <taxon>Viridiplantae</taxon>
        <taxon>Streptophyta</taxon>
        <taxon>Embryophyta</taxon>
        <taxon>Tracheophyta</taxon>
        <taxon>Spermatophyta</taxon>
        <taxon>Magnoliopsida</taxon>
        <taxon>eudicotyledons</taxon>
        <taxon>Gunneridae</taxon>
        <taxon>Pentapetalae</taxon>
        <taxon>asterids</taxon>
        <taxon>campanulids</taxon>
        <taxon>Asterales</taxon>
        <taxon>Asteraceae</taxon>
        <taxon>Asteroideae</taxon>
        <taxon>Anthemideae</taxon>
        <taxon>Anthemidinae</taxon>
        <taxon>Tanacetum</taxon>
    </lineage>
</organism>
<protein>
    <submittedName>
        <fullName evidence="2">Uncharacterized protein</fullName>
    </submittedName>
</protein>